<name>U3CG37_9VIBR</name>
<organism evidence="2 3">
    <name type="scientific">Vibrio ezurae NBRC 102218</name>
    <dbReference type="NCBI Taxonomy" id="1219080"/>
    <lineage>
        <taxon>Bacteria</taxon>
        <taxon>Pseudomonadati</taxon>
        <taxon>Pseudomonadota</taxon>
        <taxon>Gammaproteobacteria</taxon>
        <taxon>Vibrionales</taxon>
        <taxon>Vibrionaceae</taxon>
        <taxon>Vibrio</taxon>
    </lineage>
</organism>
<dbReference type="PROSITE" id="PS51257">
    <property type="entry name" value="PROKAR_LIPOPROTEIN"/>
    <property type="match status" value="1"/>
</dbReference>
<evidence type="ECO:0000313" key="2">
    <source>
        <dbReference type="EMBL" id="GAD80189.1"/>
    </source>
</evidence>
<dbReference type="AlphaFoldDB" id="U3CG37"/>
<feature type="region of interest" description="Disordered" evidence="1">
    <location>
        <begin position="80"/>
        <end position="100"/>
    </location>
</feature>
<dbReference type="OrthoDB" id="5906435at2"/>
<feature type="compositionally biased region" description="Low complexity" evidence="1">
    <location>
        <begin position="80"/>
        <end position="93"/>
    </location>
</feature>
<dbReference type="Proteomes" id="UP000016562">
    <property type="component" value="Unassembled WGS sequence"/>
</dbReference>
<comment type="caution">
    <text evidence="2">The sequence shown here is derived from an EMBL/GenBank/DDBJ whole genome shotgun (WGS) entry which is preliminary data.</text>
</comment>
<sequence length="312" mass="33677">MKHTLFALALAPVLLTGCGGSSSNDHAIDKALNSSIDTTALQNNQQGIASLDNTHESLQASIIQNAQVVQSSAQIQDQAKAQAQAEAKAPKAAEQPEEQHNNEIDKWVADHQTIVTGFPTDFTPNNIYDLCRPKNEGTLLSSNCKVEQNSNSQDSVEYVFHTSGSIEDKSINDKIIIDTEVSYLPKAQTLTIKKMREIPYAIARQDKLYGANSLVLQSDTSTAEVNTIAPVTGAADQQITSTVTLQMDDPVIKALKDQYLNANNRTAAKLLQFTDGTRSLGLTEDISKLDATGDNIAILNTHLSQIISVAGE</sequence>
<reference evidence="2 3" key="1">
    <citation type="submission" date="2013-09" db="EMBL/GenBank/DDBJ databases">
        <title>Whole genome shotgun sequence of Vibrio ezurae NBRC 102218.</title>
        <authorList>
            <person name="Yoshida I."/>
            <person name="Hosoyama A."/>
            <person name="Numata M."/>
            <person name="Hashimoto M."/>
            <person name="Hosoyama Y."/>
            <person name="Tsuchikane K."/>
            <person name="Noguchi M."/>
            <person name="Hirakata S."/>
            <person name="Ichikawa N."/>
            <person name="Ohji S."/>
            <person name="Yamazoe A."/>
            <person name="Fujita N."/>
        </authorList>
    </citation>
    <scope>NUCLEOTIDE SEQUENCE [LARGE SCALE GENOMIC DNA]</scope>
    <source>
        <strain evidence="2 3">NBRC 102218</strain>
    </source>
</reference>
<dbReference type="RefSeq" id="WP_021713897.1">
    <property type="nucleotide sequence ID" value="NZ_BATM01000026.1"/>
</dbReference>
<evidence type="ECO:0008006" key="4">
    <source>
        <dbReference type="Google" id="ProtNLM"/>
    </source>
</evidence>
<evidence type="ECO:0000313" key="3">
    <source>
        <dbReference type="Proteomes" id="UP000016562"/>
    </source>
</evidence>
<dbReference type="eggNOG" id="ENOG5031P6E">
    <property type="taxonomic scope" value="Bacteria"/>
</dbReference>
<gene>
    <name evidence="2" type="ORF">VEZ01S_26_00270</name>
</gene>
<proteinExistence type="predicted"/>
<protein>
    <recommendedName>
        <fullName evidence="4">Lipoprotein</fullName>
    </recommendedName>
</protein>
<dbReference type="EMBL" id="BATM01000026">
    <property type="protein sequence ID" value="GAD80189.1"/>
    <property type="molecule type" value="Genomic_DNA"/>
</dbReference>
<keyword evidence="3" id="KW-1185">Reference proteome</keyword>
<accession>U3CG37</accession>
<evidence type="ECO:0000256" key="1">
    <source>
        <dbReference type="SAM" id="MobiDB-lite"/>
    </source>
</evidence>